<dbReference type="EMBL" id="MIPY01000035">
    <property type="protein sequence ID" value="OES26061.1"/>
    <property type="molecule type" value="Genomic_DNA"/>
</dbReference>
<accession>A0AB36FP30</accession>
<evidence type="ECO:0000313" key="2">
    <source>
        <dbReference type="Proteomes" id="UP000095392"/>
    </source>
</evidence>
<name>A0AB36FP30_ALTMA</name>
<evidence type="ECO:0000313" key="1">
    <source>
        <dbReference type="EMBL" id="OES26061.1"/>
    </source>
</evidence>
<dbReference type="AlphaFoldDB" id="A0AB36FP30"/>
<comment type="caution">
    <text evidence="1">The sequence shown here is derived from an EMBL/GenBank/DDBJ whole genome shotgun (WGS) entry which is preliminary data.</text>
</comment>
<protein>
    <recommendedName>
        <fullName evidence="3">Transposase</fullName>
    </recommendedName>
</protein>
<keyword evidence="2" id="KW-1185">Reference proteome</keyword>
<dbReference type="Proteomes" id="UP000095392">
    <property type="component" value="Unassembled WGS sequence"/>
</dbReference>
<gene>
    <name evidence="1" type="ORF">BFV95_3826</name>
</gene>
<reference evidence="1 2" key="1">
    <citation type="submission" date="2016-09" db="EMBL/GenBank/DDBJ databases">
        <title>Draft Genome Sequence of four Alteromonas macleodii strains isolated from copper coupons and grown long-term at elevated copper levels.</title>
        <authorList>
            <person name="Cusick K."/>
            <person name="Dale J."/>
            <person name="Little B."/>
            <person name="Biffinger J."/>
        </authorList>
    </citation>
    <scope>NUCLEOTIDE SEQUENCE [LARGE SCALE GENOMIC DNA]</scope>
    <source>
        <strain evidence="1 2">KCP01</strain>
    </source>
</reference>
<evidence type="ECO:0008006" key="3">
    <source>
        <dbReference type="Google" id="ProtNLM"/>
    </source>
</evidence>
<organism evidence="1 2">
    <name type="scientific">Alteromonas macleodii</name>
    <name type="common">Pseudoalteromonas macleodii</name>
    <dbReference type="NCBI Taxonomy" id="28108"/>
    <lineage>
        <taxon>Bacteria</taxon>
        <taxon>Pseudomonadati</taxon>
        <taxon>Pseudomonadota</taxon>
        <taxon>Gammaproteobacteria</taxon>
        <taxon>Alteromonadales</taxon>
        <taxon>Alteromonadaceae</taxon>
        <taxon>Alteromonas/Salinimonas group</taxon>
        <taxon>Alteromonas</taxon>
    </lineage>
</organism>
<proteinExistence type="predicted"/>
<sequence>MQGLFRIKNHRKVSIFHRQSESELSWLYAHCVKPIIYFERIIKQWKNLQN</sequence>